<reference evidence="1 4" key="1">
    <citation type="submission" date="2016-04" db="EMBL/GenBank/DDBJ databases">
        <title>Genome analyses suggest a sexual origin of heterokaryosis in a supposedly ancient asexual fungus.</title>
        <authorList>
            <person name="Ropars J."/>
            <person name="Sedzielewska K."/>
            <person name="Noel J."/>
            <person name="Charron P."/>
            <person name="Farinelli L."/>
            <person name="Marton T."/>
            <person name="Kruger M."/>
            <person name="Pelin A."/>
            <person name="Brachmann A."/>
            <person name="Corradi N."/>
        </authorList>
    </citation>
    <scope>NUCLEOTIDE SEQUENCE [LARGE SCALE GENOMIC DNA]</scope>
    <source>
        <strain evidence="1 4">A5</strain>
    </source>
</reference>
<dbReference type="Proteomes" id="UP000232688">
    <property type="component" value="Unassembled WGS sequence"/>
</dbReference>
<evidence type="ECO:0000313" key="2">
    <source>
        <dbReference type="EMBL" id="PKC71360.1"/>
    </source>
</evidence>
<dbReference type="EMBL" id="LLXH01000170">
    <property type="protein sequence ID" value="PKC71360.1"/>
    <property type="molecule type" value="Genomic_DNA"/>
</dbReference>
<comment type="caution">
    <text evidence="2">The sequence shown here is derived from an EMBL/GenBank/DDBJ whole genome shotgun (WGS) entry which is preliminary data.</text>
</comment>
<protein>
    <submittedName>
        <fullName evidence="2">Uncharacterized protein</fullName>
    </submittedName>
</protein>
<accession>A0A2N0S726</accession>
<reference evidence="2 3" key="3">
    <citation type="submission" date="2017-10" db="EMBL/GenBank/DDBJ databases">
        <title>Extensive intraspecific genome diversity in a model arbuscular mycorrhizal fungus.</title>
        <authorList>
            <person name="Chen E.C.H."/>
            <person name="Morin E."/>
            <person name="Baudet D."/>
            <person name="Noel J."/>
            <person name="Ndikumana S."/>
            <person name="Charron P."/>
            <person name="St-Onge C."/>
            <person name="Giorgi J."/>
            <person name="Grigoriev I.V."/>
            <person name="Roux C."/>
            <person name="Martin F.M."/>
            <person name="Corradi N."/>
        </authorList>
    </citation>
    <scope>NUCLEOTIDE SEQUENCE [LARGE SCALE GENOMIC DNA]</scope>
    <source>
        <strain evidence="2 3">A1</strain>
    </source>
</reference>
<evidence type="ECO:0000313" key="4">
    <source>
        <dbReference type="Proteomes" id="UP000232722"/>
    </source>
</evidence>
<dbReference type="AlphaFoldDB" id="A0A2N0S726"/>
<name>A0A2N0S726_9GLOM</name>
<dbReference type="Proteomes" id="UP000232722">
    <property type="component" value="Unassembled WGS sequence"/>
</dbReference>
<gene>
    <name evidence="2" type="ORF">RhiirA1_390625</name>
    <name evidence="1" type="ORF">RhiirA5_370375</name>
</gene>
<reference evidence="1 4" key="2">
    <citation type="submission" date="2017-09" db="EMBL/GenBank/DDBJ databases">
        <title>Extensive intraspecific genome diversity in a model arbuscular mycorrhizal fungus.</title>
        <authorList>
            <person name="Chen E.C."/>
            <person name="Morin E."/>
            <person name="Beaudet D."/>
            <person name="Noel J."/>
            <person name="Ndikumana S."/>
            <person name="Charron P."/>
            <person name="St-Onge C."/>
            <person name="Giorgi J."/>
            <person name="Grigoriev I.V."/>
            <person name="Roux C."/>
            <person name="Martin F.M."/>
            <person name="Corradi N."/>
        </authorList>
    </citation>
    <scope>NUCLEOTIDE SEQUENCE [LARGE SCALE GENOMIC DNA]</scope>
    <source>
        <strain evidence="1 4">A5</strain>
    </source>
</reference>
<proteinExistence type="predicted"/>
<evidence type="ECO:0000313" key="1">
    <source>
        <dbReference type="EMBL" id="PKC15807.1"/>
    </source>
</evidence>
<organism evidence="2 3">
    <name type="scientific">Rhizophagus irregularis</name>
    <dbReference type="NCBI Taxonomy" id="588596"/>
    <lineage>
        <taxon>Eukaryota</taxon>
        <taxon>Fungi</taxon>
        <taxon>Fungi incertae sedis</taxon>
        <taxon>Mucoromycota</taxon>
        <taxon>Glomeromycotina</taxon>
        <taxon>Glomeromycetes</taxon>
        <taxon>Glomerales</taxon>
        <taxon>Glomeraceae</taxon>
        <taxon>Rhizophagus</taxon>
    </lineage>
</organism>
<dbReference type="VEuPathDB" id="FungiDB:FUN_019684"/>
<dbReference type="VEuPathDB" id="FungiDB:RhiirA1_390625"/>
<dbReference type="EMBL" id="LLXJ01000072">
    <property type="protein sequence ID" value="PKC15807.1"/>
    <property type="molecule type" value="Genomic_DNA"/>
</dbReference>
<sequence>MTPLGWQEGCEKRFDCKGQLIMSINLINLWIHLIKSISKTVWIQNKIGQRYSTWAQVSAYTEFKCNSYERCFITSGDSSAHYDFHFTIPDDQKSFYLNFELQFSFEENKWRGPFDIR</sequence>
<reference evidence="2 3" key="4">
    <citation type="submission" date="2017-10" db="EMBL/GenBank/DDBJ databases">
        <title>Genome analyses suggest a sexual origin of heterokaryosis in a supposedly ancient asexual fungus.</title>
        <authorList>
            <person name="Corradi N."/>
            <person name="Sedzielewska K."/>
            <person name="Noel J."/>
            <person name="Charron P."/>
            <person name="Farinelli L."/>
            <person name="Marton T."/>
            <person name="Kruger M."/>
            <person name="Pelin A."/>
            <person name="Brachmann A."/>
            <person name="Corradi N."/>
        </authorList>
    </citation>
    <scope>NUCLEOTIDE SEQUENCE [LARGE SCALE GENOMIC DNA]</scope>
    <source>
        <strain evidence="2 3">A1</strain>
    </source>
</reference>
<evidence type="ECO:0000313" key="3">
    <source>
        <dbReference type="Proteomes" id="UP000232688"/>
    </source>
</evidence>